<organism evidence="13 14">
    <name type="scientific">Fuerstiella marisgermanici</name>
    <dbReference type="NCBI Taxonomy" id="1891926"/>
    <lineage>
        <taxon>Bacteria</taxon>
        <taxon>Pseudomonadati</taxon>
        <taxon>Planctomycetota</taxon>
        <taxon>Planctomycetia</taxon>
        <taxon>Planctomycetales</taxon>
        <taxon>Planctomycetaceae</taxon>
        <taxon>Fuerstiella</taxon>
    </lineage>
</organism>
<evidence type="ECO:0000256" key="3">
    <source>
        <dbReference type="ARBA" id="ARBA00022741"/>
    </source>
</evidence>
<sequence>MIRARSEWVIRKRDGRVAPFDDGLIGRAIANAFRAELNLADGQPLDEKMDGEIREITEEVSDAIGEEAATADGTDVERVQDMVEILLMKRGHYRVARRYIVHRAEHAKIRSLQAVDGVEDDAESKPRIHVKLEDGVSVPFDTQRIRRRFEMACKGLDDCEPEKLLEEVMKSVFDGISIAEIYRAMILAARSRIEIDPAYDTVASRLLRMVIANEALGSAPLDADEQDKLYRNQFEHYIIDGIVADRLTSDLRQYDLTKLANALQPERDSLFKYPGIQAVYDRYLLHIDGRRIEMPQYFWMRVCMGLAINEDNKEERAIEFYNLLSSMRFTSATPTLFNSATKHPQLSSCYLSTVSDNLEHIFKCVSDNAKLSKWAGGLGNDWTNIRATNSYIKGTNGRSQGVIPFLKVVNDTAVAVNQGGKRKGAVCSYLETWHLDLEEFLDLRKNTGDDRRRTHDMHTANWIPDLFMKRVQNNEEWTLFSPDEVPDLHDLVGKAFVERYEYYEQLADEGKMDIFRRLPAVELWRKMLTRVFETGHPWITWKDPSNIRSPQDHCGVVHSSNLCTEILLNTSASETAVCNLGSINLWKHVVDGQLDLKMLEDTVRTAMRMLDNVIDINYYPTEEAKNSNQKHRPVGLGLMGFQDALAAMNISYASPEAVEFADRSMEAISYFAILGSSDLAAERGTYSSYSGSKWDRGLLPIDTMDLLESERGVPIDVDRSAQLDWELVRKRIAENGMRNSNCMAIAPTATISTIIGVSQSIEPIYKHLYVKSNLSGEFTHVNTSLVNELKSRGLWDQDMLNDLKYFDGTLTDIPRIPADVKARFLTSFEVDPKWIIECAARRQKWIDMGQSLNLYMCEPSGRKLHDMYMLAWQKGLKTTYYLRTLAATQIEKSTVDVNRYGVQPRWMKNKSASGDVAMNRDSAETQMRTDAPESPVGSPHPVPATDMTNVQACSLDDPDCEACQ</sequence>
<dbReference type="PANTHER" id="PTHR11573">
    <property type="entry name" value="RIBONUCLEOSIDE-DIPHOSPHATE REDUCTASE LARGE CHAIN"/>
    <property type="match status" value="1"/>
</dbReference>
<comment type="similarity">
    <text evidence="1 10">Belongs to the ribonucleoside diphosphate reductase large chain family.</text>
</comment>
<proteinExistence type="inferred from homology"/>
<evidence type="ECO:0000256" key="7">
    <source>
        <dbReference type="ARBA" id="ARBA00024942"/>
    </source>
</evidence>
<dbReference type="PANTHER" id="PTHR11573:SF6">
    <property type="entry name" value="RIBONUCLEOSIDE-DIPHOSPHATE REDUCTASE LARGE SUBUNIT"/>
    <property type="match status" value="1"/>
</dbReference>
<keyword evidence="6 10" id="KW-0215">Deoxyribonucleotide synthesis</keyword>
<dbReference type="Gene3D" id="3.20.70.20">
    <property type="match status" value="1"/>
</dbReference>
<dbReference type="UniPathway" id="UPA00326"/>
<dbReference type="PROSITE" id="PS00089">
    <property type="entry name" value="RIBORED_LARGE"/>
    <property type="match status" value="1"/>
</dbReference>
<evidence type="ECO:0000256" key="11">
    <source>
        <dbReference type="SAM" id="MobiDB-lite"/>
    </source>
</evidence>
<dbReference type="GO" id="GO:0004748">
    <property type="term" value="F:ribonucleoside-diphosphate reductase activity, thioredoxin disulfide as acceptor"/>
    <property type="evidence" value="ECO:0007669"/>
    <property type="project" value="UniProtKB-EC"/>
</dbReference>
<dbReference type="SUPFAM" id="SSF51998">
    <property type="entry name" value="PFL-like glycyl radical enzymes"/>
    <property type="match status" value="1"/>
</dbReference>
<dbReference type="InterPro" id="IPR039718">
    <property type="entry name" value="Rrm1"/>
</dbReference>
<dbReference type="NCBIfam" id="TIGR02506">
    <property type="entry name" value="NrdE_NrdA"/>
    <property type="match status" value="1"/>
</dbReference>
<dbReference type="NCBIfam" id="NF005544">
    <property type="entry name" value="PRK07207.1"/>
    <property type="match status" value="1"/>
</dbReference>
<dbReference type="KEGG" id="fmr:Fuma_03999"/>
<dbReference type="InterPro" id="IPR013509">
    <property type="entry name" value="RNR_lsu_N"/>
</dbReference>
<dbReference type="InterPro" id="IPR000788">
    <property type="entry name" value="RNR_lg_C"/>
</dbReference>
<evidence type="ECO:0000256" key="1">
    <source>
        <dbReference type="ARBA" id="ARBA00010406"/>
    </source>
</evidence>
<dbReference type="AlphaFoldDB" id="A0A1P8WJY5"/>
<dbReference type="Pfam" id="PF03477">
    <property type="entry name" value="ATP-cone"/>
    <property type="match status" value="2"/>
</dbReference>
<feature type="domain" description="ATP-cone" evidence="12">
    <location>
        <begin position="8"/>
        <end position="110"/>
    </location>
</feature>
<evidence type="ECO:0000256" key="8">
    <source>
        <dbReference type="ARBA" id="ARBA00047754"/>
    </source>
</evidence>
<evidence type="ECO:0000256" key="6">
    <source>
        <dbReference type="ARBA" id="ARBA00023116"/>
    </source>
</evidence>
<dbReference type="InterPro" id="IPR013346">
    <property type="entry name" value="NrdE_NrdA_C"/>
</dbReference>
<dbReference type="FunFam" id="3.20.70.20:FF:000009">
    <property type="entry name" value="Ribonucleoside-diphosphate reductase"/>
    <property type="match status" value="1"/>
</dbReference>
<evidence type="ECO:0000313" key="13">
    <source>
        <dbReference type="EMBL" id="APZ94367.1"/>
    </source>
</evidence>
<accession>A0A1P8WJY5</accession>
<dbReference type="PROSITE" id="PS51161">
    <property type="entry name" value="ATP_CONE"/>
    <property type="match status" value="2"/>
</dbReference>
<gene>
    <name evidence="13" type="primary">nrdZ</name>
    <name evidence="13" type="ORF">Fuma_03999</name>
</gene>
<comment type="function">
    <text evidence="7 10">Provides the precursors necessary for DNA synthesis. Catalyzes the biosynthesis of deoxyribonucleotides from the corresponding ribonucleotides.</text>
</comment>
<evidence type="ECO:0000256" key="10">
    <source>
        <dbReference type="RuleBase" id="RU003410"/>
    </source>
</evidence>
<dbReference type="Proteomes" id="UP000187735">
    <property type="component" value="Chromosome"/>
</dbReference>
<dbReference type="GO" id="GO:0009263">
    <property type="term" value="P:deoxyribonucleotide biosynthetic process"/>
    <property type="evidence" value="ECO:0007669"/>
    <property type="project" value="UniProtKB-KW"/>
</dbReference>
<dbReference type="GO" id="GO:0005971">
    <property type="term" value="C:ribonucleoside-diphosphate reductase complex"/>
    <property type="evidence" value="ECO:0007669"/>
    <property type="project" value="TreeGrafter"/>
</dbReference>
<evidence type="ECO:0000256" key="4">
    <source>
        <dbReference type="ARBA" id="ARBA00022840"/>
    </source>
</evidence>
<dbReference type="PRINTS" id="PR01183">
    <property type="entry name" value="RIBORDTASEM1"/>
</dbReference>
<name>A0A1P8WJY5_9PLAN</name>
<dbReference type="Pfam" id="PF00317">
    <property type="entry name" value="Ribonuc_red_lgN"/>
    <property type="match status" value="1"/>
</dbReference>
<dbReference type="Pfam" id="PF02867">
    <property type="entry name" value="Ribonuc_red_lgC"/>
    <property type="match status" value="1"/>
</dbReference>
<dbReference type="EC" id="1.17.4.1" evidence="10"/>
<evidence type="ECO:0000313" key="14">
    <source>
        <dbReference type="Proteomes" id="UP000187735"/>
    </source>
</evidence>
<dbReference type="STRING" id="1891926.Fuma_03999"/>
<keyword evidence="2" id="KW-0021">Allosteric enzyme</keyword>
<evidence type="ECO:0000256" key="9">
    <source>
        <dbReference type="PROSITE-ProRule" id="PRU00492"/>
    </source>
</evidence>
<feature type="domain" description="ATP-cone" evidence="12">
    <location>
        <begin position="128"/>
        <end position="217"/>
    </location>
</feature>
<dbReference type="EMBL" id="CP017641">
    <property type="protein sequence ID" value="APZ94367.1"/>
    <property type="molecule type" value="Genomic_DNA"/>
</dbReference>
<dbReference type="GO" id="GO:0005524">
    <property type="term" value="F:ATP binding"/>
    <property type="evidence" value="ECO:0007669"/>
    <property type="project" value="UniProtKB-UniRule"/>
</dbReference>
<keyword evidence="14" id="KW-1185">Reference proteome</keyword>
<keyword evidence="3 9" id="KW-0547">Nucleotide-binding</keyword>
<comment type="catalytic activity">
    <reaction evidence="8 10">
        <text>a 2'-deoxyribonucleoside 5'-diphosphate + [thioredoxin]-disulfide + H2O = a ribonucleoside 5'-diphosphate + [thioredoxin]-dithiol</text>
        <dbReference type="Rhea" id="RHEA:23252"/>
        <dbReference type="Rhea" id="RHEA-COMP:10698"/>
        <dbReference type="Rhea" id="RHEA-COMP:10700"/>
        <dbReference type="ChEBI" id="CHEBI:15377"/>
        <dbReference type="ChEBI" id="CHEBI:29950"/>
        <dbReference type="ChEBI" id="CHEBI:50058"/>
        <dbReference type="ChEBI" id="CHEBI:57930"/>
        <dbReference type="ChEBI" id="CHEBI:73316"/>
        <dbReference type="EC" id="1.17.4.1"/>
    </reaction>
</comment>
<dbReference type="OrthoDB" id="9762933at2"/>
<keyword evidence="5 10" id="KW-0560">Oxidoreductase</keyword>
<keyword evidence="4 9" id="KW-0067">ATP-binding</keyword>
<dbReference type="CDD" id="cd01679">
    <property type="entry name" value="RNR_I"/>
    <property type="match status" value="1"/>
</dbReference>
<protein>
    <recommendedName>
        <fullName evidence="10">Ribonucleoside-diphosphate reductase</fullName>
        <ecNumber evidence="10">1.17.4.1</ecNumber>
    </recommendedName>
</protein>
<dbReference type="InterPro" id="IPR005144">
    <property type="entry name" value="ATP-cone_dom"/>
</dbReference>
<dbReference type="SUPFAM" id="SSF48168">
    <property type="entry name" value="R1 subunit of ribonucleotide reductase, N-terminal domain"/>
    <property type="match status" value="1"/>
</dbReference>
<evidence type="ECO:0000256" key="5">
    <source>
        <dbReference type="ARBA" id="ARBA00023002"/>
    </source>
</evidence>
<reference evidence="13 14" key="1">
    <citation type="journal article" date="2016" name="Front. Microbiol.">
        <title>Fuerstia marisgermanicae gen. nov., sp. nov., an Unusual Member of the Phylum Planctomycetes from the German Wadden Sea.</title>
        <authorList>
            <person name="Kohn T."/>
            <person name="Heuer A."/>
            <person name="Jogler M."/>
            <person name="Vollmers J."/>
            <person name="Boedeker C."/>
            <person name="Bunk B."/>
            <person name="Rast P."/>
            <person name="Borchert D."/>
            <person name="Glockner I."/>
            <person name="Freese H.M."/>
            <person name="Klenk H.P."/>
            <person name="Overmann J."/>
            <person name="Kaster A.K."/>
            <person name="Rohde M."/>
            <person name="Wiegand S."/>
            <person name="Jogler C."/>
        </authorList>
    </citation>
    <scope>NUCLEOTIDE SEQUENCE [LARGE SCALE GENOMIC DNA]</scope>
    <source>
        <strain evidence="13 14">NH11</strain>
    </source>
</reference>
<dbReference type="InterPro" id="IPR008926">
    <property type="entry name" value="RNR_R1-su_N"/>
</dbReference>
<evidence type="ECO:0000259" key="12">
    <source>
        <dbReference type="PROSITE" id="PS51161"/>
    </source>
</evidence>
<evidence type="ECO:0000256" key="2">
    <source>
        <dbReference type="ARBA" id="ARBA00022533"/>
    </source>
</evidence>
<feature type="region of interest" description="Disordered" evidence="11">
    <location>
        <begin position="911"/>
        <end position="950"/>
    </location>
</feature>